<dbReference type="RefSeq" id="WP_186410021.1">
    <property type="nucleotide sequence ID" value="NZ_FLQY01000047.1"/>
</dbReference>
<keyword evidence="1" id="KW-0812">Transmembrane</keyword>
<sequence>MSRSTSTGAFGRPASDGFVLPSAIFLLVILAGLAAFLVHISTTQSITSAQDIQGARAYHAARAGVDWGLYQVLDPTNASVVAPAAPAWPNMPACPAPAALTIEGFTVAVSCASSDYSEAGLNRRIRVYQLVSTAGQGVPGTATRVEREVAVTVSKCRAVDGAAADYACP</sequence>
<organism evidence="2 3">
    <name type="scientific">Candidatus Propionivibrio aalborgensis</name>
    <dbReference type="NCBI Taxonomy" id="1860101"/>
    <lineage>
        <taxon>Bacteria</taxon>
        <taxon>Pseudomonadati</taxon>
        <taxon>Pseudomonadota</taxon>
        <taxon>Betaproteobacteria</taxon>
        <taxon>Rhodocyclales</taxon>
        <taxon>Rhodocyclaceae</taxon>
        <taxon>Propionivibrio</taxon>
    </lineage>
</organism>
<keyword evidence="1" id="KW-1133">Transmembrane helix</keyword>
<reference evidence="2 3" key="1">
    <citation type="submission" date="2016-06" db="EMBL/GenBank/DDBJ databases">
        <authorList>
            <person name="Kjaerup R.B."/>
            <person name="Dalgaard T.S."/>
            <person name="Juul-Madsen H.R."/>
        </authorList>
    </citation>
    <scope>NUCLEOTIDE SEQUENCE [LARGE SCALE GENOMIC DNA]</scope>
    <source>
        <strain evidence="2">2</strain>
    </source>
</reference>
<dbReference type="AlphaFoldDB" id="A0A1A8XIQ6"/>
<evidence type="ECO:0008006" key="4">
    <source>
        <dbReference type="Google" id="ProtNLM"/>
    </source>
</evidence>
<protein>
    <recommendedName>
        <fullName evidence="4">MSHA biogenesis protein MshP</fullName>
    </recommendedName>
</protein>
<gene>
    <name evidence="2" type="ORF">PROAA_1400025</name>
</gene>
<accession>A0A1A8XIQ6</accession>
<evidence type="ECO:0000313" key="2">
    <source>
        <dbReference type="EMBL" id="SBT05025.1"/>
    </source>
</evidence>
<dbReference type="EMBL" id="FLQY01000047">
    <property type="protein sequence ID" value="SBT05025.1"/>
    <property type="molecule type" value="Genomic_DNA"/>
</dbReference>
<feature type="transmembrane region" description="Helical" evidence="1">
    <location>
        <begin position="20"/>
        <end position="40"/>
    </location>
</feature>
<keyword evidence="3" id="KW-1185">Reference proteome</keyword>
<keyword evidence="1" id="KW-0472">Membrane</keyword>
<proteinExistence type="predicted"/>
<dbReference type="Proteomes" id="UP000199600">
    <property type="component" value="Unassembled WGS sequence"/>
</dbReference>
<evidence type="ECO:0000313" key="3">
    <source>
        <dbReference type="Proteomes" id="UP000199600"/>
    </source>
</evidence>
<evidence type="ECO:0000256" key="1">
    <source>
        <dbReference type="SAM" id="Phobius"/>
    </source>
</evidence>
<name>A0A1A8XIQ6_9RHOO</name>